<accession>A0A0R1PV65</accession>
<feature type="transmembrane region" description="Helical" evidence="1">
    <location>
        <begin position="6"/>
        <end position="33"/>
    </location>
</feature>
<protein>
    <submittedName>
        <fullName evidence="3">Phosphatidylglycerophosphatase B</fullName>
    </submittedName>
</protein>
<dbReference type="InterPro" id="IPR000326">
    <property type="entry name" value="PAP2/HPO"/>
</dbReference>
<evidence type="ECO:0000313" key="4">
    <source>
        <dbReference type="Proteomes" id="UP000051155"/>
    </source>
</evidence>
<feature type="domain" description="Phosphatidic acid phosphatase type 2/haloperoxidase" evidence="2">
    <location>
        <begin position="88"/>
        <end position="199"/>
    </location>
</feature>
<dbReference type="PANTHER" id="PTHR14969:SF13">
    <property type="entry name" value="AT30094P"/>
    <property type="match status" value="1"/>
</dbReference>
<dbReference type="PANTHER" id="PTHR14969">
    <property type="entry name" value="SPHINGOSINE-1-PHOSPHATE PHOSPHOHYDROLASE"/>
    <property type="match status" value="1"/>
</dbReference>
<feature type="transmembrane region" description="Helical" evidence="1">
    <location>
        <begin position="54"/>
        <end position="79"/>
    </location>
</feature>
<keyword evidence="4" id="KW-1185">Reference proteome</keyword>
<dbReference type="CDD" id="cd03392">
    <property type="entry name" value="PAP2_like_2"/>
    <property type="match status" value="1"/>
</dbReference>
<keyword evidence="1" id="KW-1133">Transmembrane helix</keyword>
<evidence type="ECO:0000259" key="2">
    <source>
        <dbReference type="SMART" id="SM00014"/>
    </source>
</evidence>
<dbReference type="AlphaFoldDB" id="A0A0R1PV65"/>
<keyword evidence="1" id="KW-0472">Membrane</keyword>
<dbReference type="InterPro" id="IPR036938">
    <property type="entry name" value="PAP2/HPO_sf"/>
</dbReference>
<dbReference type="EMBL" id="AZEG01000028">
    <property type="protein sequence ID" value="KRL36455.1"/>
    <property type="molecule type" value="Genomic_DNA"/>
</dbReference>
<feature type="transmembrane region" description="Helical" evidence="1">
    <location>
        <begin position="154"/>
        <end position="176"/>
    </location>
</feature>
<sequence>MNKNKYWLITGLISSILFVILVSVICLNQSWIIDLDSQFQRLPTMTVTTIKNQFFSIITFFGSPIVNICLTCLIALGVWFRQNQLLNVIWIISAQVIGDMLVFLFKEIIRRPRPNNQVMKDTGFSFPSGHTFSTAIVVLIILFIVIPWLEDQEIQFAISLLSICWLGVVAFSRLYLRNHFLTDVLGSILLALAWWEIMRGIYFTLYNPALESIKLKHLKERKK</sequence>
<feature type="transmembrane region" description="Helical" evidence="1">
    <location>
        <begin position="126"/>
        <end position="148"/>
    </location>
</feature>
<evidence type="ECO:0000256" key="1">
    <source>
        <dbReference type="SAM" id="Phobius"/>
    </source>
</evidence>
<dbReference type="SUPFAM" id="SSF48317">
    <property type="entry name" value="Acid phosphatase/Vanadium-dependent haloperoxidase"/>
    <property type="match status" value="1"/>
</dbReference>
<reference evidence="3 4" key="1">
    <citation type="journal article" date="2015" name="Genome Announc.">
        <title>Expanding the biotechnology potential of lactobacilli through comparative genomics of 213 strains and associated genera.</title>
        <authorList>
            <person name="Sun Z."/>
            <person name="Harris H.M."/>
            <person name="McCann A."/>
            <person name="Guo C."/>
            <person name="Argimon S."/>
            <person name="Zhang W."/>
            <person name="Yang X."/>
            <person name="Jeffery I.B."/>
            <person name="Cooney J.C."/>
            <person name="Kagawa T.F."/>
            <person name="Liu W."/>
            <person name="Song Y."/>
            <person name="Salvetti E."/>
            <person name="Wrobel A."/>
            <person name="Rasinkangas P."/>
            <person name="Parkhill J."/>
            <person name="Rea M.C."/>
            <person name="O'Sullivan O."/>
            <person name="Ritari J."/>
            <person name="Douillard F.P."/>
            <person name="Paul Ross R."/>
            <person name="Yang R."/>
            <person name="Briner A.E."/>
            <person name="Felis G.E."/>
            <person name="de Vos W.M."/>
            <person name="Barrangou R."/>
            <person name="Klaenhammer T.R."/>
            <person name="Caufield P.W."/>
            <person name="Cui Y."/>
            <person name="Zhang H."/>
            <person name="O'Toole P.W."/>
        </authorList>
    </citation>
    <scope>NUCLEOTIDE SEQUENCE [LARGE SCALE GENOMIC DNA]</scope>
    <source>
        <strain evidence="3 4">DSM 19971</strain>
    </source>
</reference>
<evidence type="ECO:0000313" key="3">
    <source>
        <dbReference type="EMBL" id="KRL36455.1"/>
    </source>
</evidence>
<feature type="transmembrane region" description="Helical" evidence="1">
    <location>
        <begin position="85"/>
        <end position="105"/>
    </location>
</feature>
<proteinExistence type="predicted"/>
<dbReference type="RefSeq" id="WP_235807762.1">
    <property type="nucleotide sequence ID" value="NZ_AZEG01000028.1"/>
</dbReference>
<comment type="caution">
    <text evidence="3">The sequence shown here is derived from an EMBL/GenBank/DDBJ whole genome shotgun (WGS) entry which is preliminary data.</text>
</comment>
<dbReference type="PATRIC" id="fig|1423812.3.peg.1344"/>
<name>A0A0R1PV65_9LACO</name>
<dbReference type="Pfam" id="PF01569">
    <property type="entry name" value="PAP2"/>
    <property type="match status" value="1"/>
</dbReference>
<dbReference type="STRING" id="1423812.FD20_GL001262"/>
<dbReference type="SMART" id="SM00014">
    <property type="entry name" value="acidPPc"/>
    <property type="match status" value="1"/>
</dbReference>
<organism evidence="3 4">
    <name type="scientific">Liquorilactobacillus uvarum DSM 19971</name>
    <dbReference type="NCBI Taxonomy" id="1423812"/>
    <lineage>
        <taxon>Bacteria</taxon>
        <taxon>Bacillati</taxon>
        <taxon>Bacillota</taxon>
        <taxon>Bacilli</taxon>
        <taxon>Lactobacillales</taxon>
        <taxon>Lactobacillaceae</taxon>
        <taxon>Liquorilactobacillus</taxon>
    </lineage>
</organism>
<keyword evidence="1" id="KW-0812">Transmembrane</keyword>
<dbReference type="Proteomes" id="UP000051155">
    <property type="component" value="Unassembled WGS sequence"/>
</dbReference>
<dbReference type="Gene3D" id="1.20.144.10">
    <property type="entry name" value="Phosphatidic acid phosphatase type 2/haloperoxidase"/>
    <property type="match status" value="2"/>
</dbReference>
<gene>
    <name evidence="3" type="ORF">FD20_GL001262</name>
</gene>